<accession>A0A8S5MYW5</accession>
<evidence type="ECO:0000313" key="1">
    <source>
        <dbReference type="EMBL" id="DAD87400.1"/>
    </source>
</evidence>
<dbReference type="NCBIfam" id="TIGR01637">
    <property type="entry name" value="phage_arpU"/>
    <property type="match status" value="1"/>
</dbReference>
<protein>
    <submittedName>
        <fullName evidence="1">Transcriptional regulator</fullName>
    </submittedName>
</protein>
<reference evidence="1" key="1">
    <citation type="journal article" date="2021" name="Proc. Natl. Acad. Sci. U.S.A.">
        <title>A Catalog of Tens of Thousands of Viruses from Human Metagenomes Reveals Hidden Associations with Chronic Diseases.</title>
        <authorList>
            <person name="Tisza M.J."/>
            <person name="Buck C.B."/>
        </authorList>
    </citation>
    <scope>NUCLEOTIDE SEQUENCE</scope>
    <source>
        <strain evidence="1">CthrK8</strain>
    </source>
</reference>
<name>A0A8S5MYW5_9CAUD</name>
<proteinExistence type="predicted"/>
<dbReference type="InterPro" id="IPR006524">
    <property type="entry name" value="ArpU-like"/>
</dbReference>
<organism evidence="1">
    <name type="scientific">Siphoviridae sp. cthrK8</name>
    <dbReference type="NCBI Taxonomy" id="2826429"/>
    <lineage>
        <taxon>Viruses</taxon>
        <taxon>Duplodnaviria</taxon>
        <taxon>Heunggongvirae</taxon>
        <taxon>Uroviricota</taxon>
        <taxon>Caudoviricetes</taxon>
    </lineage>
</organism>
<sequence>MLEERPIPLLPEIDERATIQKAKDKLKEYPVWREIACDEPIQRITQDFTFEPRGGGGPSRQVENLAVHRVDAYAELEEIEQAISRLINPTYRFILHSRFTKTVPETAVAIYDRLDIEKTRYQELLDRALVAFAWQYRNGILICEKR</sequence>
<dbReference type="EMBL" id="BK015021">
    <property type="protein sequence ID" value="DAD87400.1"/>
    <property type="molecule type" value="Genomic_DNA"/>
</dbReference>